<dbReference type="Proteomes" id="UP000675554">
    <property type="component" value="Unassembled WGS sequence"/>
</dbReference>
<dbReference type="InterPro" id="IPR039375">
    <property type="entry name" value="NodN-like"/>
</dbReference>
<comment type="caution">
    <text evidence="3">The sequence shown here is derived from an EMBL/GenBank/DDBJ whole genome shotgun (WGS) entry which is preliminary data.</text>
</comment>
<evidence type="ECO:0000313" key="3">
    <source>
        <dbReference type="EMBL" id="MBR7672937.1"/>
    </source>
</evidence>
<organism evidence="3 4">
    <name type="scientific">Streptomyces daliensis</name>
    <dbReference type="NCBI Taxonomy" id="299421"/>
    <lineage>
        <taxon>Bacteria</taxon>
        <taxon>Bacillati</taxon>
        <taxon>Actinomycetota</taxon>
        <taxon>Actinomycetes</taxon>
        <taxon>Kitasatosporales</taxon>
        <taxon>Streptomycetaceae</taxon>
        <taxon>Streptomyces</taxon>
    </lineage>
</organism>
<protein>
    <submittedName>
        <fullName evidence="3">MaoC family dehydratase</fullName>
    </submittedName>
</protein>
<dbReference type="PANTHER" id="PTHR42993">
    <property type="entry name" value="MAOC-LIKE DEHYDRATASE DOMAIN-CONTAINING PROTEIN"/>
    <property type="match status" value="1"/>
</dbReference>
<dbReference type="InterPro" id="IPR029069">
    <property type="entry name" value="HotDog_dom_sf"/>
</dbReference>
<keyword evidence="4" id="KW-1185">Reference proteome</keyword>
<feature type="domain" description="MaoC-like" evidence="2">
    <location>
        <begin position="14"/>
        <end position="132"/>
    </location>
</feature>
<dbReference type="EMBL" id="JAGSMN010000145">
    <property type="protein sequence ID" value="MBR7672937.1"/>
    <property type="molecule type" value="Genomic_DNA"/>
</dbReference>
<dbReference type="SUPFAM" id="SSF54637">
    <property type="entry name" value="Thioesterase/thiol ester dehydrase-isomerase"/>
    <property type="match status" value="1"/>
</dbReference>
<sequence length="154" mass="16722">MAEPRVFTSTDELAAAVGEELGTSDWLTIDQKRVDLFADATGDHQWIHVDPERAKEGPFGTTIAHGYLTLSLLPALVPQIMRVEGMKMGVNYGVNKVRFPAPVPVGSRLRARAELSEITDVGGGAVQVAAKVTIEREGGDKPVCVAETLSRYFW</sequence>
<dbReference type="CDD" id="cd03450">
    <property type="entry name" value="NodN"/>
    <property type="match status" value="1"/>
</dbReference>
<dbReference type="PANTHER" id="PTHR42993:SF1">
    <property type="entry name" value="MAOC-LIKE DEHYDRATASE DOMAIN-CONTAINING PROTEIN"/>
    <property type="match status" value="1"/>
</dbReference>
<proteinExistence type="inferred from homology"/>
<dbReference type="AlphaFoldDB" id="A0A8T4ISY8"/>
<dbReference type="Gene3D" id="3.10.129.10">
    <property type="entry name" value="Hotdog Thioesterase"/>
    <property type="match status" value="1"/>
</dbReference>
<comment type="similarity">
    <text evidence="1">Belongs to the enoyl-CoA hydratase/isomerase family.</text>
</comment>
<dbReference type="Pfam" id="PF01575">
    <property type="entry name" value="MaoC_dehydratas"/>
    <property type="match status" value="1"/>
</dbReference>
<evidence type="ECO:0000259" key="2">
    <source>
        <dbReference type="Pfam" id="PF01575"/>
    </source>
</evidence>
<name>A0A8T4ISY8_9ACTN</name>
<evidence type="ECO:0000313" key="4">
    <source>
        <dbReference type="Proteomes" id="UP000675554"/>
    </source>
</evidence>
<dbReference type="InterPro" id="IPR002539">
    <property type="entry name" value="MaoC-like_dom"/>
</dbReference>
<gene>
    <name evidence="3" type="ORF">KDA82_07895</name>
</gene>
<accession>A0A8T4ISY8</accession>
<evidence type="ECO:0000256" key="1">
    <source>
        <dbReference type="ARBA" id="ARBA00005254"/>
    </source>
</evidence>
<reference evidence="3" key="1">
    <citation type="submission" date="2021-04" db="EMBL/GenBank/DDBJ databases">
        <title>Sequencing of actinobacteria type strains.</title>
        <authorList>
            <person name="Nguyen G.-S."/>
            <person name="Wentzel A."/>
        </authorList>
    </citation>
    <scope>NUCLEOTIDE SEQUENCE</scope>
    <source>
        <strain evidence="3">DSM 42095</strain>
    </source>
</reference>